<name>A0ABT5TG46_9RHOB</name>
<evidence type="ECO:0000313" key="1">
    <source>
        <dbReference type="EMBL" id="MDD7974001.1"/>
    </source>
</evidence>
<dbReference type="EMBL" id="JAQZSM010000113">
    <property type="protein sequence ID" value="MDD7974001.1"/>
    <property type="molecule type" value="Genomic_DNA"/>
</dbReference>
<dbReference type="Proteomes" id="UP001431784">
    <property type="component" value="Unassembled WGS sequence"/>
</dbReference>
<dbReference type="RefSeq" id="WP_274354645.1">
    <property type="nucleotide sequence ID" value="NZ_JAQZSM010000113.1"/>
</dbReference>
<sequence length="306" mass="34295">CNPRLHTFKRGAPIRNHSSPIRYGHRNSSPIAQAGLNQISILYATVVLVNTEEITRATDIINQDVLPFLTDQCSAFGIAGLIADPTLIFHGETEDIASGFRGGQMPEDLPGVMSYEILIRAISDELHRRGLFPENLIELDKRGLENYEELAEFFVGDPATYRWWDEDSYDGGLWREPGEITNPILCLSADDIAPVYQTSRHFGGRWTDKSGLRLIFVRDPVVDEIYRGELPTSLFHSGELRIENIVRLRSFLSTLELMDVTPFDAWLGVEFWEGRPFQTIDGTACAILVAAEPYQGGSDAAGQFME</sequence>
<reference evidence="1" key="1">
    <citation type="submission" date="2023-02" db="EMBL/GenBank/DDBJ databases">
        <title>Description of Roseinatronobacter alkalisoli sp. nov., an alkaliphilic bacerium isolated from soda soil.</title>
        <authorList>
            <person name="Wei W."/>
        </authorList>
    </citation>
    <scope>NUCLEOTIDE SEQUENCE</scope>
    <source>
        <strain evidence="1">HJB301</strain>
    </source>
</reference>
<protein>
    <submittedName>
        <fullName evidence="1">Uncharacterized protein</fullName>
    </submittedName>
</protein>
<evidence type="ECO:0000313" key="2">
    <source>
        <dbReference type="Proteomes" id="UP001431784"/>
    </source>
</evidence>
<gene>
    <name evidence="1" type="ORF">PUT78_23590</name>
</gene>
<feature type="non-terminal residue" evidence="1">
    <location>
        <position position="1"/>
    </location>
</feature>
<comment type="caution">
    <text evidence="1">The sequence shown here is derived from an EMBL/GenBank/DDBJ whole genome shotgun (WGS) entry which is preliminary data.</text>
</comment>
<accession>A0ABT5TG46</accession>
<proteinExistence type="predicted"/>
<keyword evidence="2" id="KW-1185">Reference proteome</keyword>
<organism evidence="1 2">
    <name type="scientific">Roseinatronobacter alkalisoli</name>
    <dbReference type="NCBI Taxonomy" id="3028235"/>
    <lineage>
        <taxon>Bacteria</taxon>
        <taxon>Pseudomonadati</taxon>
        <taxon>Pseudomonadota</taxon>
        <taxon>Alphaproteobacteria</taxon>
        <taxon>Rhodobacterales</taxon>
        <taxon>Paracoccaceae</taxon>
        <taxon>Roseinatronobacter</taxon>
    </lineage>
</organism>